<reference evidence="2 4" key="2">
    <citation type="journal article" date="2014" name="BMC Genomics">
        <title>An improved genome release (version Mt4.0) for the model legume Medicago truncatula.</title>
        <authorList>
            <person name="Tang H."/>
            <person name="Krishnakumar V."/>
            <person name="Bidwell S."/>
            <person name="Rosen B."/>
            <person name="Chan A."/>
            <person name="Zhou S."/>
            <person name="Gentzbittel L."/>
            <person name="Childs K.L."/>
            <person name="Yandell M."/>
            <person name="Gundlach H."/>
            <person name="Mayer K.F."/>
            <person name="Schwartz D.C."/>
            <person name="Town C.D."/>
        </authorList>
    </citation>
    <scope>GENOME REANNOTATION</scope>
    <source>
        <strain evidence="3 4">cv. Jemalong A17</strain>
    </source>
</reference>
<dbReference type="EMBL" id="CM001218">
    <property type="protein sequence ID" value="AES63210.1"/>
    <property type="molecule type" value="Genomic_DNA"/>
</dbReference>
<dbReference type="HOGENOM" id="CLU_2561713_0_0_1"/>
<dbReference type="Proteomes" id="UP000002051">
    <property type="component" value="Chromosome 2"/>
</dbReference>
<dbReference type="EnsemblPlants" id="AES63210">
    <property type="protein sequence ID" value="AES63210"/>
    <property type="gene ID" value="MTR_2g006110"/>
</dbReference>
<feature type="transmembrane region" description="Helical" evidence="1">
    <location>
        <begin position="50"/>
        <end position="71"/>
    </location>
</feature>
<evidence type="ECO:0000313" key="4">
    <source>
        <dbReference type="Proteomes" id="UP000002051"/>
    </source>
</evidence>
<evidence type="ECO:0000256" key="1">
    <source>
        <dbReference type="SAM" id="Phobius"/>
    </source>
</evidence>
<evidence type="ECO:0000313" key="2">
    <source>
        <dbReference type="EMBL" id="AES63210.1"/>
    </source>
</evidence>
<proteinExistence type="predicted"/>
<keyword evidence="1" id="KW-0472">Membrane</keyword>
<dbReference type="AlphaFoldDB" id="G7INN2"/>
<protein>
    <submittedName>
        <fullName evidence="2">Transmembrane protein, putative</fullName>
    </submittedName>
</protein>
<evidence type="ECO:0000313" key="3">
    <source>
        <dbReference type="EnsemblPlants" id="AES63210"/>
    </source>
</evidence>
<dbReference type="PaxDb" id="3880-AES63210"/>
<reference evidence="3" key="3">
    <citation type="submission" date="2015-04" db="UniProtKB">
        <authorList>
            <consortium name="EnsemblPlants"/>
        </authorList>
    </citation>
    <scope>IDENTIFICATION</scope>
    <source>
        <strain evidence="3">cv. Jemalong A17</strain>
    </source>
</reference>
<gene>
    <name evidence="2" type="ordered locus">MTR_2g006110</name>
</gene>
<accession>G7INN2</accession>
<keyword evidence="1 2" id="KW-0812">Transmembrane</keyword>
<sequence>MSQLCHGAKLVWSTLKRRGLAGHDSILYDYAHDLAGDNMWLKEEMDRYGLLLRLFFGRFSAPGISVCLNLLNTLFSRFMLMY</sequence>
<name>G7INN2_MEDTR</name>
<keyword evidence="4" id="KW-1185">Reference proteome</keyword>
<keyword evidence="1" id="KW-1133">Transmembrane helix</keyword>
<organism evidence="2 4">
    <name type="scientific">Medicago truncatula</name>
    <name type="common">Barrel medic</name>
    <name type="synonym">Medicago tribuloides</name>
    <dbReference type="NCBI Taxonomy" id="3880"/>
    <lineage>
        <taxon>Eukaryota</taxon>
        <taxon>Viridiplantae</taxon>
        <taxon>Streptophyta</taxon>
        <taxon>Embryophyta</taxon>
        <taxon>Tracheophyta</taxon>
        <taxon>Spermatophyta</taxon>
        <taxon>Magnoliopsida</taxon>
        <taxon>eudicotyledons</taxon>
        <taxon>Gunneridae</taxon>
        <taxon>Pentapetalae</taxon>
        <taxon>rosids</taxon>
        <taxon>fabids</taxon>
        <taxon>Fabales</taxon>
        <taxon>Fabaceae</taxon>
        <taxon>Papilionoideae</taxon>
        <taxon>50 kb inversion clade</taxon>
        <taxon>NPAAA clade</taxon>
        <taxon>Hologalegina</taxon>
        <taxon>IRL clade</taxon>
        <taxon>Trifolieae</taxon>
        <taxon>Medicago</taxon>
    </lineage>
</organism>
<reference evidence="2 4" key="1">
    <citation type="journal article" date="2011" name="Nature">
        <title>The Medicago genome provides insight into the evolution of rhizobial symbioses.</title>
        <authorList>
            <person name="Young N.D."/>
            <person name="Debelle F."/>
            <person name="Oldroyd G.E."/>
            <person name="Geurts R."/>
            <person name="Cannon S.B."/>
            <person name="Udvardi M.K."/>
            <person name="Benedito V.A."/>
            <person name="Mayer K.F."/>
            <person name="Gouzy J."/>
            <person name="Schoof H."/>
            <person name="Van de Peer Y."/>
            <person name="Proost S."/>
            <person name="Cook D.R."/>
            <person name="Meyers B.C."/>
            <person name="Spannagl M."/>
            <person name="Cheung F."/>
            <person name="De Mita S."/>
            <person name="Krishnakumar V."/>
            <person name="Gundlach H."/>
            <person name="Zhou S."/>
            <person name="Mudge J."/>
            <person name="Bharti A.K."/>
            <person name="Murray J.D."/>
            <person name="Naoumkina M.A."/>
            <person name="Rosen B."/>
            <person name="Silverstein K.A."/>
            <person name="Tang H."/>
            <person name="Rombauts S."/>
            <person name="Zhao P.X."/>
            <person name="Zhou P."/>
            <person name="Barbe V."/>
            <person name="Bardou P."/>
            <person name="Bechner M."/>
            <person name="Bellec A."/>
            <person name="Berger A."/>
            <person name="Berges H."/>
            <person name="Bidwell S."/>
            <person name="Bisseling T."/>
            <person name="Choisne N."/>
            <person name="Couloux A."/>
            <person name="Denny R."/>
            <person name="Deshpande S."/>
            <person name="Dai X."/>
            <person name="Doyle J.J."/>
            <person name="Dudez A.M."/>
            <person name="Farmer A.D."/>
            <person name="Fouteau S."/>
            <person name="Franken C."/>
            <person name="Gibelin C."/>
            <person name="Gish J."/>
            <person name="Goldstein S."/>
            <person name="Gonzalez A.J."/>
            <person name="Green P.J."/>
            <person name="Hallab A."/>
            <person name="Hartog M."/>
            <person name="Hua A."/>
            <person name="Humphray S.J."/>
            <person name="Jeong D.H."/>
            <person name="Jing Y."/>
            <person name="Jocker A."/>
            <person name="Kenton S.M."/>
            <person name="Kim D.J."/>
            <person name="Klee K."/>
            <person name="Lai H."/>
            <person name="Lang C."/>
            <person name="Lin S."/>
            <person name="Macmil S.L."/>
            <person name="Magdelenat G."/>
            <person name="Matthews L."/>
            <person name="McCorrison J."/>
            <person name="Monaghan E.L."/>
            <person name="Mun J.H."/>
            <person name="Najar F.Z."/>
            <person name="Nicholson C."/>
            <person name="Noirot C."/>
            <person name="O'Bleness M."/>
            <person name="Paule C.R."/>
            <person name="Poulain J."/>
            <person name="Prion F."/>
            <person name="Qin B."/>
            <person name="Qu C."/>
            <person name="Retzel E.F."/>
            <person name="Riddle C."/>
            <person name="Sallet E."/>
            <person name="Samain S."/>
            <person name="Samson N."/>
            <person name="Sanders I."/>
            <person name="Saurat O."/>
            <person name="Scarpelli C."/>
            <person name="Schiex T."/>
            <person name="Segurens B."/>
            <person name="Severin A.J."/>
            <person name="Sherrier D.J."/>
            <person name="Shi R."/>
            <person name="Sims S."/>
            <person name="Singer S.R."/>
            <person name="Sinharoy S."/>
            <person name="Sterck L."/>
            <person name="Viollet A."/>
            <person name="Wang B.B."/>
            <person name="Wang K."/>
            <person name="Wang M."/>
            <person name="Wang X."/>
            <person name="Warfsmann J."/>
            <person name="Weissenbach J."/>
            <person name="White D.D."/>
            <person name="White J.D."/>
            <person name="Wiley G.B."/>
            <person name="Wincker P."/>
            <person name="Xing Y."/>
            <person name="Yang L."/>
            <person name="Yao Z."/>
            <person name="Ying F."/>
            <person name="Zhai J."/>
            <person name="Zhou L."/>
            <person name="Zuber A."/>
            <person name="Denarie J."/>
            <person name="Dixon R.A."/>
            <person name="May G.D."/>
            <person name="Schwartz D.C."/>
            <person name="Rogers J."/>
            <person name="Quetier F."/>
            <person name="Town C.D."/>
            <person name="Roe B.A."/>
        </authorList>
    </citation>
    <scope>NUCLEOTIDE SEQUENCE [LARGE SCALE GENOMIC DNA]</scope>
    <source>
        <strain evidence="2">A17</strain>
        <strain evidence="3 4">cv. Jemalong A17</strain>
    </source>
</reference>